<sequence>AIKGGQGDREAALRAFMIHPLITSGHVSIRLLEAYEQAHGYQWA</sequence>
<evidence type="ECO:0000313" key="1">
    <source>
        <dbReference type="EMBL" id="NKX52549.1"/>
    </source>
</evidence>
<gene>
    <name evidence="1" type="ORF">HER39_18630</name>
</gene>
<reference evidence="1 2" key="1">
    <citation type="submission" date="2020-04" db="EMBL/GenBank/DDBJ databases">
        <authorList>
            <person name="Liu S."/>
        </authorList>
    </citation>
    <scope>NUCLEOTIDE SEQUENCE [LARGE SCALE GENOMIC DNA]</scope>
    <source>
        <strain evidence="1 2">CGMCC 1.15091</strain>
    </source>
</reference>
<accession>A0ABX1JW51</accession>
<comment type="caution">
    <text evidence="1">The sequence shown here is derived from an EMBL/GenBank/DDBJ whole genome shotgun (WGS) entry which is preliminary data.</text>
</comment>
<proteinExistence type="predicted"/>
<dbReference type="Proteomes" id="UP000523795">
    <property type="component" value="Unassembled WGS sequence"/>
</dbReference>
<feature type="non-terminal residue" evidence="1">
    <location>
        <position position="1"/>
    </location>
</feature>
<protein>
    <submittedName>
        <fullName evidence="1">Uncharacterized protein</fullName>
    </submittedName>
</protein>
<dbReference type="EMBL" id="JAAZSR010000591">
    <property type="protein sequence ID" value="NKX52549.1"/>
    <property type="molecule type" value="Genomic_DNA"/>
</dbReference>
<evidence type="ECO:0000313" key="2">
    <source>
        <dbReference type="Proteomes" id="UP000523795"/>
    </source>
</evidence>
<name>A0ABX1JW51_9MICC</name>
<keyword evidence="2" id="KW-1185">Reference proteome</keyword>
<organism evidence="1 2">
    <name type="scientific">Arthrobacter deserti</name>
    <dbReference type="NCBI Taxonomy" id="1742687"/>
    <lineage>
        <taxon>Bacteria</taxon>
        <taxon>Bacillati</taxon>
        <taxon>Actinomycetota</taxon>
        <taxon>Actinomycetes</taxon>
        <taxon>Micrococcales</taxon>
        <taxon>Micrococcaceae</taxon>
        <taxon>Arthrobacter</taxon>
    </lineage>
</organism>